<comment type="catalytic activity">
    <reaction evidence="3">
        <text>(2S,6S)-2,6-diaminopimelate = meso-2,6-diaminopimelate</text>
        <dbReference type="Rhea" id="RHEA:15393"/>
        <dbReference type="ChEBI" id="CHEBI:57609"/>
        <dbReference type="ChEBI" id="CHEBI:57791"/>
        <dbReference type="EC" id="5.1.1.7"/>
    </reaction>
</comment>
<proteinExistence type="inferred from homology"/>
<gene>
    <name evidence="3 5" type="primary">dapF</name>
    <name evidence="5" type="ORF">TNO020_20176</name>
</gene>
<feature type="active site" description="Proton acceptor" evidence="3">
    <location>
        <position position="220"/>
    </location>
</feature>
<dbReference type="PANTHER" id="PTHR31689">
    <property type="entry name" value="DIAMINOPIMELATE EPIMERASE, CHLOROPLASTIC"/>
    <property type="match status" value="1"/>
</dbReference>
<dbReference type="GO" id="GO:0009089">
    <property type="term" value="P:lysine biosynthetic process via diaminopimelate"/>
    <property type="evidence" value="ECO:0007669"/>
    <property type="project" value="UniProtKB-UniRule"/>
</dbReference>
<evidence type="ECO:0000256" key="2">
    <source>
        <dbReference type="ARBA" id="ARBA00023235"/>
    </source>
</evidence>
<comment type="caution">
    <text evidence="3">Lacks conserved residue(s) required for the propagation of feature annotation.</text>
</comment>
<evidence type="ECO:0000256" key="1">
    <source>
        <dbReference type="ARBA" id="ARBA00010219"/>
    </source>
</evidence>
<feature type="binding site" evidence="3">
    <location>
        <position position="37"/>
    </location>
    <ligand>
        <name>substrate</name>
    </ligand>
</feature>
<dbReference type="AlphaFoldDB" id="A0A2H1YI59"/>
<feature type="site" description="Could be important to modulate the pK values of the two catalytic cysteine residues" evidence="3">
    <location>
        <position position="161"/>
    </location>
</feature>
<comment type="function">
    <text evidence="3">Catalyzes the stereoinversion of LL-2,6-diaminopimelate (L,L-DAP) to meso-diaminopimelate (meso-DAP), a precursor of L-lysine and an essential component of the bacterial peptidoglycan.</text>
</comment>
<comment type="subcellular location">
    <subcellularLocation>
        <location evidence="3">Cytoplasm</location>
    </subcellularLocation>
</comment>
<accession>A0A2H1YI59</accession>
<evidence type="ECO:0000256" key="4">
    <source>
        <dbReference type="NCBIfam" id="TIGR00652"/>
    </source>
</evidence>
<dbReference type="NCBIfam" id="TIGR00652">
    <property type="entry name" value="DapF"/>
    <property type="match status" value="1"/>
</dbReference>
<keyword evidence="2 3" id="KW-0413">Isomerase</keyword>
<dbReference type="PANTHER" id="PTHR31689:SF0">
    <property type="entry name" value="DIAMINOPIMELATE EPIMERASE"/>
    <property type="match status" value="1"/>
</dbReference>
<dbReference type="EC" id="5.1.1.7" evidence="3 4"/>
<dbReference type="Proteomes" id="UP000234211">
    <property type="component" value="Unassembled WGS sequence"/>
</dbReference>
<keyword evidence="3" id="KW-0963">Cytoplasm</keyword>
<evidence type="ECO:0000313" key="6">
    <source>
        <dbReference type="Proteomes" id="UP000234211"/>
    </source>
</evidence>
<dbReference type="SUPFAM" id="SSF54506">
    <property type="entry name" value="Diaminopimelate epimerase-like"/>
    <property type="match status" value="2"/>
</dbReference>
<feature type="binding site" evidence="3">
    <location>
        <begin position="221"/>
        <end position="222"/>
    </location>
    <ligand>
        <name>substrate</name>
    </ligand>
</feature>
<feature type="binding site" evidence="3">
    <location>
        <begin position="98"/>
        <end position="99"/>
    </location>
    <ligand>
        <name>substrate</name>
    </ligand>
</feature>
<dbReference type="HAMAP" id="MF_00197">
    <property type="entry name" value="DAP_epimerase"/>
    <property type="match status" value="1"/>
</dbReference>
<dbReference type="Pfam" id="PF01678">
    <property type="entry name" value="DAP_epimerase"/>
    <property type="match status" value="2"/>
</dbReference>
<keyword evidence="3" id="KW-0457">Lysine biosynthesis</keyword>
<reference evidence="6" key="1">
    <citation type="submission" date="2017-11" db="EMBL/GenBank/DDBJ databases">
        <authorList>
            <person name="Duchaud E."/>
        </authorList>
    </citation>
    <scope>NUCLEOTIDE SEQUENCE [LARGE SCALE GENOMIC DNA]</scope>
    <source>
        <strain evidence="6">Tenacibaculum sp. TNO020</strain>
    </source>
</reference>
<evidence type="ECO:0000256" key="3">
    <source>
        <dbReference type="HAMAP-Rule" id="MF_00197"/>
    </source>
</evidence>
<keyword evidence="3" id="KW-0028">Amino-acid biosynthesis</keyword>
<keyword evidence="6" id="KW-1185">Reference proteome</keyword>
<feature type="site" description="Could be important to modulate the pK values of the two catalytic cysteine residues" evidence="3">
    <location>
        <position position="210"/>
    </location>
</feature>
<dbReference type="EMBL" id="OENF01000012">
    <property type="protein sequence ID" value="SOS74497.1"/>
    <property type="molecule type" value="Genomic_DNA"/>
</dbReference>
<evidence type="ECO:0000313" key="5">
    <source>
        <dbReference type="EMBL" id="SOS74497.1"/>
    </source>
</evidence>
<dbReference type="UniPathway" id="UPA00034">
    <property type="reaction ID" value="UER00025"/>
</dbReference>
<comment type="similarity">
    <text evidence="1 3">Belongs to the diaminopimelate epimerase family.</text>
</comment>
<name>A0A2H1YI59_9FLAO</name>
<feature type="active site" description="Proton donor" evidence="3">
    <location>
        <position position="97"/>
    </location>
</feature>
<sequence length="281" mass="31761">MFLTLKITLNHIKLDCLKYVYLPTMNLTFYKYQGTGNDFIILDNRTKEFPKDDTKLINKLCHRHFGVGADGLILIENHATTDFEMFYFNADASQTMCGNGGRCAVAFAKKLNIIDKKTTFTAFDGEHYAEITNDIVSLQMIDVSEIIIKKDAVFTNTGTQHHVELVEKLADYPVYENGKKIRYNNYGIQGSNVNFVEQINNNTFRVRTYEKGVEDETLACGTGVTAVAIAMHATKKTTENTIKLPVEGGLLEVRFQEKNGNYTNIFLTGKAEFVFKGEIKL</sequence>
<feature type="binding site" evidence="3">
    <location>
        <position position="192"/>
    </location>
    <ligand>
        <name>substrate</name>
    </ligand>
</feature>
<protein>
    <recommendedName>
        <fullName evidence="3 4">Diaminopimelate epimerase</fullName>
        <shortName evidence="3">DAP epimerase</shortName>
        <ecNumber evidence="3 4">5.1.1.7</ecNumber>
    </recommendedName>
    <alternativeName>
        <fullName evidence="3">PLP-independent amino acid racemase</fullName>
    </alternativeName>
</protein>
<dbReference type="GO" id="GO:0008837">
    <property type="term" value="F:diaminopimelate epimerase activity"/>
    <property type="evidence" value="ECO:0007669"/>
    <property type="project" value="UniProtKB-UniRule"/>
</dbReference>
<dbReference type="Gene3D" id="3.10.310.10">
    <property type="entry name" value="Diaminopimelate Epimerase, Chain A, domain 1"/>
    <property type="match status" value="2"/>
</dbReference>
<feature type="binding site" evidence="3">
    <location>
        <position position="89"/>
    </location>
    <ligand>
        <name>substrate</name>
    </ligand>
</feature>
<dbReference type="InterPro" id="IPR001653">
    <property type="entry name" value="DAP_epimerase_DapF"/>
</dbReference>
<organism evidence="5 6">
    <name type="scientific">Tenacibaculum piscium</name>
    <dbReference type="NCBI Taxonomy" id="1458515"/>
    <lineage>
        <taxon>Bacteria</taxon>
        <taxon>Pseudomonadati</taxon>
        <taxon>Bacteroidota</taxon>
        <taxon>Flavobacteriia</taxon>
        <taxon>Flavobacteriales</taxon>
        <taxon>Flavobacteriaceae</taxon>
        <taxon>Tenacibaculum</taxon>
    </lineage>
</organism>
<dbReference type="GO" id="GO:0005829">
    <property type="term" value="C:cytosol"/>
    <property type="evidence" value="ECO:0007669"/>
    <property type="project" value="TreeGrafter"/>
</dbReference>
<comment type="subunit">
    <text evidence="3">Homodimer.</text>
</comment>
<comment type="pathway">
    <text evidence="3">Amino-acid biosynthesis; L-lysine biosynthesis via DAP pathway; DL-2,6-diaminopimelate from LL-2,6-diaminopimelate: step 1/1.</text>
</comment>